<comment type="subcellular location">
    <subcellularLocation>
        <location evidence="1 5">Nucleus</location>
    </subcellularLocation>
</comment>
<dbReference type="InterPro" id="IPR036600">
    <property type="entry name" value="PAH_sf"/>
</dbReference>
<evidence type="ECO:0000313" key="8">
    <source>
        <dbReference type="EMBL" id="ONM33071.1"/>
    </source>
</evidence>
<evidence type="ECO:0000256" key="1">
    <source>
        <dbReference type="ARBA" id="ARBA00004123"/>
    </source>
</evidence>
<sequence length="1155" mass="129843">MARSPPPPPPSPAQGNGNGSGSGSLTARDALAYIKAVKDNFQEKRHTYEQFLQVMRDFKSNRLDSAGLIARVKTLFHGYPDLVLGINAFLPKGHAIRPQDLSEDKEPVDYPRAINLVNRIKIRFQQEEHVYKSFLGILSMYRMDNKPIQDVYDEVTLLFHGHPDLLEEFTHFLPDTPIPPPEAGTTSKVRNDDKNAITHSAMRAQTVQRERALPSAADSDSSVDRLDLEHDIQKGCIGKDKVRNACHGQHRRYYKRNRKNDKYENEDLDAEQSGPKSQRKVEGTGDDTPGVATMSSFNCNEGDSDPEKESKVRNDDKNAIMHSAMRAQTVQSERALPSAADSDSSVDRLDLEHDIQKECIEKDKVRNACHDQHRGDYKRNMMNDEYENEDLDAEQSGPKSQRKVEGTGDDTPGVATMSSFNCNEGDNDPEKESKVRNDDKNAIMHSAMRAQTVQRERALPSAADSDSSVDRLDLEHDIRKGCIEKDKVRNACHGQHRRYYNRNRKNDKYENEDLDAEQSGPKSQRKVEGTSDDTPGVATMSSFNCNEGDNDPEKESKVRNDDKNAIMHSAMRAQTVQSERALPSAADSDSSVDRLDLEHDIQKECIEKDKVRNACHDQHRGDYKRNRMNDEYENEDLDAEQSGPKSQRKVEGTGDDTPGVVTMSSFNCNEGDNDPEEESKVRNDNKNAIMHSAMRAQTVQRERALLSAADSDSSVDRLDLEHDIRKGCIEKDKVRNACHGQHRRDYKRNRKNDEYENEDLDAERSGPKSQRKVEGTGDDSPGIAAMSSFNCNEGDSDPEKERYNERGKSERVLTFNSKEGAAHEASTFPSKEKYNLCKPISELDLSNCQWCTPSYRLLPKNYPVPSASKRTDIEASVLNDFCVLVTSGSGAFKHMRKNQYEEILFICEDDMFELDVLLESVSVTIKRVEELVESMEGNSLKPDSSIHLDEHLTSLNMRCIEWLYGDHGLDVVDVLQKNAGVTLPVILTRLKQKQEEWSMCQSDFNKVWAEINEISEKNRKGDDVLLAISAGNRWPLVGKKQRTAGKRWALKKHRHPPAWASGTMPPPLLASRASKNRTTSSMSGRFSGLASQHLCMMFAIGLGQQRQAAGSAHTECQAAGSGTCMFSSVCGRLPAVNPGTENKPDEQRRMIRLQS</sequence>
<feature type="compositionally biased region" description="Basic and acidic residues" evidence="6">
    <location>
        <begin position="591"/>
        <end position="630"/>
    </location>
</feature>
<accession>A0A1D6MWA2</accession>
<dbReference type="Pfam" id="PF02671">
    <property type="entry name" value="PAH"/>
    <property type="match status" value="2"/>
</dbReference>
<feature type="compositionally biased region" description="Basic and acidic residues" evidence="6">
    <location>
        <begin position="551"/>
        <end position="565"/>
    </location>
</feature>
<keyword evidence="2" id="KW-0678">Repressor</keyword>
<evidence type="ECO:0000256" key="3">
    <source>
        <dbReference type="ARBA" id="ARBA00022737"/>
    </source>
</evidence>
<feature type="domain" description="Histone deacetylase interacting" evidence="7">
    <location>
        <begin position="847"/>
        <end position="945"/>
    </location>
</feature>
<keyword evidence="4 5" id="KW-0539">Nucleus</keyword>
<feature type="compositionally biased region" description="Pro residues" evidence="6">
    <location>
        <begin position="1"/>
        <end position="12"/>
    </location>
</feature>
<proteinExistence type="predicted"/>
<evidence type="ECO:0000256" key="6">
    <source>
        <dbReference type="SAM" id="MobiDB-lite"/>
    </source>
</evidence>
<feature type="region of interest" description="Disordered" evidence="6">
    <location>
        <begin position="248"/>
        <end position="315"/>
    </location>
</feature>
<dbReference type="SMR" id="A0A1D6MWA2"/>
<dbReference type="ExpressionAtlas" id="A0A1D6MWA2">
    <property type="expression patterns" value="baseline and differential"/>
</dbReference>
<gene>
    <name evidence="8" type="ORF">ZEAMMB73_Zm00001d041453</name>
</gene>
<feature type="region of interest" description="Disordered" evidence="6">
    <location>
        <begin position="1"/>
        <end position="24"/>
    </location>
</feature>
<dbReference type="PROSITE" id="PS51477">
    <property type="entry name" value="PAH"/>
    <property type="match status" value="2"/>
</dbReference>
<feature type="region of interest" description="Disordered" evidence="6">
    <location>
        <begin position="328"/>
        <end position="347"/>
    </location>
</feature>
<feature type="compositionally biased region" description="Acidic residues" evidence="6">
    <location>
        <begin position="384"/>
        <end position="393"/>
    </location>
</feature>
<feature type="compositionally biased region" description="Basic residues" evidence="6">
    <location>
        <begin position="740"/>
        <end position="750"/>
    </location>
</feature>
<dbReference type="Pfam" id="PF08295">
    <property type="entry name" value="Sin3_corepress"/>
    <property type="match status" value="1"/>
</dbReference>
<feature type="region of interest" description="Disordered" evidence="6">
    <location>
        <begin position="202"/>
        <end position="226"/>
    </location>
</feature>
<dbReference type="PANTHER" id="PTHR12346:SF59">
    <property type="entry name" value="PAIRED AMPHIPATHIC HELIX PROTEIN SIN3-LIKE 3"/>
    <property type="match status" value="1"/>
</dbReference>
<feature type="compositionally biased region" description="Basic and acidic residues" evidence="6">
    <location>
        <begin position="762"/>
        <end position="775"/>
    </location>
</feature>
<dbReference type="SMART" id="SM00761">
    <property type="entry name" value="HDAC_interact"/>
    <property type="match status" value="1"/>
</dbReference>
<dbReference type="GO" id="GO:0005634">
    <property type="term" value="C:nucleus"/>
    <property type="evidence" value="ECO:0007669"/>
    <property type="project" value="UniProtKB-SubCell"/>
</dbReference>
<dbReference type="SUPFAM" id="SSF47762">
    <property type="entry name" value="PAH2 domain"/>
    <property type="match status" value="2"/>
</dbReference>
<keyword evidence="3" id="KW-0677">Repeat</keyword>
<name>A0A1D6MWA2_MAIZE</name>
<feature type="compositionally biased region" description="Basic and acidic residues" evidence="6">
    <location>
        <begin position="797"/>
        <end position="809"/>
    </location>
</feature>
<feature type="compositionally biased region" description="Basic residues" evidence="6">
    <location>
        <begin position="248"/>
        <end position="259"/>
    </location>
</feature>
<feature type="region of interest" description="Disordered" evidence="6">
    <location>
        <begin position="375"/>
        <end position="470"/>
    </location>
</feature>
<dbReference type="AlphaFoldDB" id="A0A1D6MWA2"/>
<evidence type="ECO:0000259" key="7">
    <source>
        <dbReference type="SMART" id="SM00761"/>
    </source>
</evidence>
<dbReference type="GO" id="GO:0003714">
    <property type="term" value="F:transcription corepressor activity"/>
    <property type="evidence" value="ECO:0007669"/>
    <property type="project" value="InterPro"/>
</dbReference>
<dbReference type="InterPro" id="IPR039774">
    <property type="entry name" value="Sin3-like"/>
</dbReference>
<evidence type="ECO:0000256" key="4">
    <source>
        <dbReference type="ARBA" id="ARBA00023242"/>
    </source>
</evidence>
<organism evidence="8">
    <name type="scientific">Zea mays</name>
    <name type="common">Maize</name>
    <dbReference type="NCBI Taxonomy" id="4577"/>
    <lineage>
        <taxon>Eukaryota</taxon>
        <taxon>Viridiplantae</taxon>
        <taxon>Streptophyta</taxon>
        <taxon>Embryophyta</taxon>
        <taxon>Tracheophyta</taxon>
        <taxon>Spermatophyta</taxon>
        <taxon>Magnoliopsida</taxon>
        <taxon>Liliopsida</taxon>
        <taxon>Poales</taxon>
        <taxon>Poaceae</taxon>
        <taxon>PACMAD clade</taxon>
        <taxon>Panicoideae</taxon>
        <taxon>Andropogonodae</taxon>
        <taxon>Andropogoneae</taxon>
        <taxon>Tripsacinae</taxon>
        <taxon>Zea</taxon>
    </lineage>
</organism>
<dbReference type="FunFam" id="1.20.1160.11:FF:000003">
    <property type="entry name" value="Paired amphipathic helix SIN3-like protein"/>
    <property type="match status" value="1"/>
</dbReference>
<dbReference type="FunFam" id="1.20.1160.11:FF:000001">
    <property type="entry name" value="Paired amphipathic helix protein Sin3"/>
    <property type="match status" value="1"/>
</dbReference>
<protein>
    <submittedName>
        <fullName evidence="8">Paired amphipathic helix protein Sin3-like 3</fullName>
    </submittedName>
</protein>
<feature type="region of interest" description="Disordered" evidence="6">
    <location>
        <begin position="500"/>
        <end position="685"/>
    </location>
</feature>
<evidence type="ECO:0000256" key="5">
    <source>
        <dbReference type="PROSITE-ProRule" id="PRU00810"/>
    </source>
</evidence>
<feature type="region of interest" description="Disordered" evidence="6">
    <location>
        <begin position="739"/>
        <end position="809"/>
    </location>
</feature>
<dbReference type="PANTHER" id="PTHR12346">
    <property type="entry name" value="SIN3B-RELATED"/>
    <property type="match status" value="1"/>
</dbReference>
<dbReference type="InParanoid" id="A0A1D6MWA2"/>
<dbReference type="EMBL" id="CM007649">
    <property type="protein sequence ID" value="ONM33071.1"/>
    <property type="molecule type" value="Genomic_DNA"/>
</dbReference>
<reference evidence="8" key="1">
    <citation type="submission" date="2015-12" db="EMBL/GenBank/DDBJ databases">
        <title>Update maize B73 reference genome by single molecule sequencing technologies.</title>
        <authorList>
            <consortium name="Maize Genome Sequencing Project"/>
            <person name="Ware D."/>
        </authorList>
    </citation>
    <scope>NUCLEOTIDE SEQUENCE [LARGE SCALE GENOMIC DNA]</scope>
    <source>
        <tissue evidence="8">Seedling</tissue>
    </source>
</reference>
<dbReference type="InterPro" id="IPR003822">
    <property type="entry name" value="PAH"/>
</dbReference>
<dbReference type="Gene3D" id="1.20.1160.11">
    <property type="entry name" value="Paired amphipathic helix"/>
    <property type="match status" value="2"/>
</dbReference>
<feature type="compositionally biased region" description="Basic and acidic residues" evidence="6">
    <location>
        <begin position="428"/>
        <end position="442"/>
    </location>
</feature>
<dbReference type="STRING" id="4577.A0A1D6MWA2"/>
<feature type="compositionally biased region" description="Basic and acidic residues" evidence="6">
    <location>
        <begin position="305"/>
        <end position="315"/>
    </location>
</feature>
<dbReference type="InterPro" id="IPR013194">
    <property type="entry name" value="HDAC_interact_dom"/>
</dbReference>
<dbReference type="eggNOG" id="KOG4204">
    <property type="taxonomic scope" value="Eukaryota"/>
</dbReference>
<evidence type="ECO:0000256" key="2">
    <source>
        <dbReference type="ARBA" id="ARBA00022491"/>
    </source>
</evidence>